<evidence type="ECO:0000256" key="6">
    <source>
        <dbReference type="SAM" id="Phobius"/>
    </source>
</evidence>
<evidence type="ECO:0000256" key="5">
    <source>
        <dbReference type="SAM" id="MobiDB-lite"/>
    </source>
</evidence>
<feature type="compositionally biased region" description="Polar residues" evidence="5">
    <location>
        <begin position="15"/>
        <end position="25"/>
    </location>
</feature>
<feature type="transmembrane region" description="Helical" evidence="6">
    <location>
        <begin position="127"/>
        <end position="147"/>
    </location>
</feature>
<dbReference type="SUPFAM" id="SSF103473">
    <property type="entry name" value="MFS general substrate transporter"/>
    <property type="match status" value="2"/>
</dbReference>
<proteinExistence type="predicted"/>
<feature type="transmembrane region" description="Helical" evidence="6">
    <location>
        <begin position="60"/>
        <end position="82"/>
    </location>
</feature>
<feature type="transmembrane region" description="Helical" evidence="6">
    <location>
        <begin position="391"/>
        <end position="409"/>
    </location>
</feature>
<dbReference type="CDD" id="cd17502">
    <property type="entry name" value="MFS_Azr1_MDR_like"/>
    <property type="match status" value="1"/>
</dbReference>
<sequence length="824" mass="89063">MEPDRAAIPVDAIVNSPTSDSSHTPPGQDIESVVKNENASGQDPANDGEHRYDYPTGLKLASILAGATMAYYLLFLDLAIISTATPAITTEFNALIDIGWYAGAYQLASAAFQPLSGKIYTYFSLKWTFLAFFFVFELGSAICGAAQSSPMFIIGRAIAGLGSSGLFTGCLTTIANCVPKERRPLFQGINIGIGQLGLACGPVLGGAFSTRVSWRWCFYINLPIGVVVALCLILNKVPEASVKPPWRQVLGTAVKSLDLVGFALVSPAAIMLLLALQFGGNQYAWDSSVVIGLLCGAAAVFTLFLFWEHREGDGAMIPFAFLRSPIVRSASLTQFFTLGGILIGDFYLAIFFQVIKNDSALMSGVHLLPVTLGLVIFTFVTGGLIQVTGYYLPWILAGSAIATVSYGLMSMLSPATTFGQWFGYLCVYGIGSGLGNSAAYIAVQGLVPLKQIPTAIAIVIFAQNIGAAVWVVVANAIFNNTLRKELSQRAALIGSSPEVIIEAGARNIRAAGLTPSELAAVLVAYGKAIDRTMYLGIAVFGSVMLVAWEMGFKNLKEVEKLKELKDDSTSEEGTDALSDVKPVEQNQGGGAEPWHGCILGKAPIAKNDIYGGLFLLIQDTLQRFCHRIEGPQVKFQLLHGDALALPSSIDDSKHSFDRIELSNIADLGRVGPKAALTTFGPLLKLPSENPHATLLTLFLNAVHEVFTDADDIDSLREEVGRLRSYMVLDAAAVLARDKFNADYIRFMDARRVVRDFDGLFDRYMCNLRIGDIGQAAGLKMSSDHTIVPPWPMRLRPNATQQEFDRLRASGHVGSERYVEWKSDW</sequence>
<keyword evidence="9" id="KW-1185">Reference proteome</keyword>
<dbReference type="EMBL" id="JH767560">
    <property type="protein sequence ID" value="EON62723.1"/>
    <property type="molecule type" value="Genomic_DNA"/>
</dbReference>
<name>R7YLH3_CONA1</name>
<feature type="transmembrane region" description="Helical" evidence="6">
    <location>
        <begin position="455"/>
        <end position="478"/>
    </location>
</feature>
<evidence type="ECO:0000256" key="4">
    <source>
        <dbReference type="ARBA" id="ARBA00023136"/>
    </source>
</evidence>
<evidence type="ECO:0000313" key="8">
    <source>
        <dbReference type="EMBL" id="EON62723.1"/>
    </source>
</evidence>
<keyword evidence="2 6" id="KW-0812">Transmembrane</keyword>
<dbReference type="eggNOG" id="KOG0254">
    <property type="taxonomic scope" value="Eukaryota"/>
</dbReference>
<dbReference type="HOGENOM" id="CLU_000960_22_1_1"/>
<feature type="region of interest" description="Disordered" evidence="5">
    <location>
        <begin position="1"/>
        <end position="49"/>
    </location>
</feature>
<dbReference type="OMA" id="LFMGLNM"/>
<feature type="transmembrane region" description="Helical" evidence="6">
    <location>
        <begin position="421"/>
        <end position="443"/>
    </location>
</feature>
<dbReference type="InterPro" id="IPR011701">
    <property type="entry name" value="MFS"/>
</dbReference>
<dbReference type="PROSITE" id="PS50850">
    <property type="entry name" value="MFS"/>
    <property type="match status" value="1"/>
</dbReference>
<gene>
    <name evidence="8" type="ORF">W97_01947</name>
</gene>
<dbReference type="OrthoDB" id="10021397at2759"/>
<evidence type="ECO:0000256" key="1">
    <source>
        <dbReference type="ARBA" id="ARBA00004141"/>
    </source>
</evidence>
<dbReference type="Gene3D" id="1.20.1250.20">
    <property type="entry name" value="MFS general substrate transporter like domains"/>
    <property type="match status" value="2"/>
</dbReference>
<dbReference type="GeneID" id="19899258"/>
<feature type="transmembrane region" description="Helical" evidence="6">
    <location>
        <begin position="335"/>
        <end position="355"/>
    </location>
</feature>
<dbReference type="InterPro" id="IPR020846">
    <property type="entry name" value="MFS_dom"/>
</dbReference>
<organism evidence="8 9">
    <name type="scientific">Coniosporium apollinis (strain CBS 100218)</name>
    <name type="common">Rock-inhabiting black yeast</name>
    <dbReference type="NCBI Taxonomy" id="1168221"/>
    <lineage>
        <taxon>Eukaryota</taxon>
        <taxon>Fungi</taxon>
        <taxon>Dikarya</taxon>
        <taxon>Ascomycota</taxon>
        <taxon>Pezizomycotina</taxon>
        <taxon>Dothideomycetes</taxon>
        <taxon>Dothideomycetes incertae sedis</taxon>
        <taxon>Coniosporium</taxon>
    </lineage>
</organism>
<feature type="domain" description="Major facilitator superfamily (MFS) profile" evidence="7">
    <location>
        <begin position="63"/>
        <end position="559"/>
    </location>
</feature>
<keyword evidence="3 6" id="KW-1133">Transmembrane helix</keyword>
<dbReference type="Pfam" id="PF07690">
    <property type="entry name" value="MFS_1"/>
    <property type="match status" value="1"/>
</dbReference>
<dbReference type="GO" id="GO:0005886">
    <property type="term" value="C:plasma membrane"/>
    <property type="evidence" value="ECO:0007669"/>
    <property type="project" value="TreeGrafter"/>
</dbReference>
<keyword evidence="4 6" id="KW-0472">Membrane</keyword>
<evidence type="ECO:0000313" key="9">
    <source>
        <dbReference type="Proteomes" id="UP000016924"/>
    </source>
</evidence>
<dbReference type="GO" id="GO:0022857">
    <property type="term" value="F:transmembrane transporter activity"/>
    <property type="evidence" value="ECO:0007669"/>
    <property type="project" value="InterPro"/>
</dbReference>
<dbReference type="AlphaFoldDB" id="R7YLH3"/>
<reference evidence="9" key="1">
    <citation type="submission" date="2012-06" db="EMBL/GenBank/DDBJ databases">
        <title>The genome sequence of Coniosporium apollinis CBS 100218.</title>
        <authorList>
            <consortium name="The Broad Institute Genome Sequencing Platform"/>
            <person name="Cuomo C."/>
            <person name="Gorbushina A."/>
            <person name="Noack S."/>
            <person name="Walker B."/>
            <person name="Young S.K."/>
            <person name="Zeng Q."/>
            <person name="Gargeya S."/>
            <person name="Fitzgerald M."/>
            <person name="Haas B."/>
            <person name="Abouelleil A."/>
            <person name="Alvarado L."/>
            <person name="Arachchi H.M."/>
            <person name="Berlin A.M."/>
            <person name="Chapman S.B."/>
            <person name="Goldberg J."/>
            <person name="Griggs A."/>
            <person name="Gujja S."/>
            <person name="Hansen M."/>
            <person name="Howarth C."/>
            <person name="Imamovic A."/>
            <person name="Larimer J."/>
            <person name="McCowan C."/>
            <person name="Montmayeur A."/>
            <person name="Murphy C."/>
            <person name="Neiman D."/>
            <person name="Pearson M."/>
            <person name="Priest M."/>
            <person name="Roberts A."/>
            <person name="Saif S."/>
            <person name="Shea T."/>
            <person name="Sisk P."/>
            <person name="Sykes S."/>
            <person name="Wortman J."/>
            <person name="Nusbaum C."/>
            <person name="Birren B."/>
        </authorList>
    </citation>
    <scope>NUCLEOTIDE SEQUENCE [LARGE SCALE GENOMIC DNA]</scope>
    <source>
        <strain evidence="9">CBS 100218</strain>
    </source>
</reference>
<comment type="subcellular location">
    <subcellularLocation>
        <location evidence="1">Membrane</location>
        <topology evidence="1">Multi-pass membrane protein</topology>
    </subcellularLocation>
</comment>
<dbReference type="PANTHER" id="PTHR23501:SF155">
    <property type="entry name" value="EFFLUX PUMP AFOB"/>
    <property type="match status" value="1"/>
</dbReference>
<feature type="transmembrane region" description="Helical" evidence="6">
    <location>
        <begin position="216"/>
        <end position="237"/>
    </location>
</feature>
<evidence type="ECO:0000256" key="3">
    <source>
        <dbReference type="ARBA" id="ARBA00022989"/>
    </source>
</evidence>
<dbReference type="PANTHER" id="PTHR23501">
    <property type="entry name" value="MAJOR FACILITATOR SUPERFAMILY"/>
    <property type="match status" value="1"/>
</dbReference>
<feature type="transmembrane region" description="Helical" evidence="6">
    <location>
        <begin position="288"/>
        <end position="307"/>
    </location>
</feature>
<evidence type="ECO:0000259" key="7">
    <source>
        <dbReference type="PROSITE" id="PS50850"/>
    </source>
</evidence>
<dbReference type="InterPro" id="IPR036259">
    <property type="entry name" value="MFS_trans_sf"/>
</dbReference>
<dbReference type="Proteomes" id="UP000016924">
    <property type="component" value="Unassembled WGS sequence"/>
</dbReference>
<accession>R7YLH3</accession>
<feature type="transmembrane region" description="Helical" evidence="6">
    <location>
        <begin position="257"/>
        <end position="276"/>
    </location>
</feature>
<feature type="transmembrane region" description="Helical" evidence="6">
    <location>
        <begin position="153"/>
        <end position="178"/>
    </location>
</feature>
<protein>
    <recommendedName>
        <fullName evidence="7">Major facilitator superfamily (MFS) profile domain-containing protein</fullName>
    </recommendedName>
</protein>
<feature type="transmembrane region" description="Helical" evidence="6">
    <location>
        <begin position="533"/>
        <end position="552"/>
    </location>
</feature>
<dbReference type="RefSeq" id="XP_007778040.1">
    <property type="nucleotide sequence ID" value="XM_007779850.1"/>
</dbReference>
<feature type="transmembrane region" description="Helical" evidence="6">
    <location>
        <begin position="367"/>
        <end position="385"/>
    </location>
</feature>
<evidence type="ECO:0000256" key="2">
    <source>
        <dbReference type="ARBA" id="ARBA00022692"/>
    </source>
</evidence>